<dbReference type="Proteomes" id="UP000383932">
    <property type="component" value="Unassembled WGS sequence"/>
</dbReference>
<feature type="region of interest" description="Disordered" evidence="1">
    <location>
        <begin position="501"/>
        <end position="547"/>
    </location>
</feature>
<protein>
    <submittedName>
        <fullName evidence="2">Uncharacterized protein</fullName>
    </submittedName>
</protein>
<feature type="compositionally biased region" description="Pro residues" evidence="1">
    <location>
        <begin position="218"/>
        <end position="230"/>
    </location>
</feature>
<feature type="compositionally biased region" description="Polar residues" evidence="1">
    <location>
        <begin position="195"/>
        <end position="212"/>
    </location>
</feature>
<name>A0A5N5QCC9_9AGAM</name>
<organism evidence="2 3">
    <name type="scientific">Ceratobasidium theobromae</name>
    <dbReference type="NCBI Taxonomy" id="1582974"/>
    <lineage>
        <taxon>Eukaryota</taxon>
        <taxon>Fungi</taxon>
        <taxon>Dikarya</taxon>
        <taxon>Basidiomycota</taxon>
        <taxon>Agaricomycotina</taxon>
        <taxon>Agaricomycetes</taxon>
        <taxon>Cantharellales</taxon>
        <taxon>Ceratobasidiaceae</taxon>
        <taxon>Ceratobasidium</taxon>
    </lineage>
</organism>
<gene>
    <name evidence="2" type="ORF">CTheo_7467</name>
</gene>
<comment type="caution">
    <text evidence="2">The sequence shown here is derived from an EMBL/GenBank/DDBJ whole genome shotgun (WGS) entry which is preliminary data.</text>
</comment>
<evidence type="ECO:0000313" key="2">
    <source>
        <dbReference type="EMBL" id="KAB5589086.1"/>
    </source>
</evidence>
<evidence type="ECO:0000313" key="3">
    <source>
        <dbReference type="Proteomes" id="UP000383932"/>
    </source>
</evidence>
<evidence type="ECO:0000256" key="1">
    <source>
        <dbReference type="SAM" id="MobiDB-lite"/>
    </source>
</evidence>
<reference evidence="2 3" key="1">
    <citation type="journal article" date="2019" name="Fungal Biol. Biotechnol.">
        <title>Draft genome sequence of fastidious pathogen Ceratobasidium theobromae, which causes vascular-streak dieback in Theobroma cacao.</title>
        <authorList>
            <person name="Ali S.S."/>
            <person name="Asman A."/>
            <person name="Shao J."/>
            <person name="Firmansyah A.P."/>
            <person name="Susilo A.W."/>
            <person name="Rosmana A."/>
            <person name="McMahon P."/>
            <person name="Junaid M."/>
            <person name="Guest D."/>
            <person name="Kheng T.Y."/>
            <person name="Meinhardt L.W."/>
            <person name="Bailey B.A."/>
        </authorList>
    </citation>
    <scope>NUCLEOTIDE SEQUENCE [LARGE SCALE GENOMIC DNA]</scope>
    <source>
        <strain evidence="2 3">CT2</strain>
    </source>
</reference>
<proteinExistence type="predicted"/>
<feature type="region of interest" description="Disordered" evidence="1">
    <location>
        <begin position="401"/>
        <end position="465"/>
    </location>
</feature>
<keyword evidence="3" id="KW-1185">Reference proteome</keyword>
<dbReference type="OrthoDB" id="3149314at2759"/>
<feature type="region of interest" description="Disordered" evidence="1">
    <location>
        <begin position="195"/>
        <end position="235"/>
    </location>
</feature>
<dbReference type="AlphaFoldDB" id="A0A5N5QCC9"/>
<sequence>MVKQIPEFASSLIRQVECIRSGVHEFILLSCEVLLPTSSTSITTWMRIERHPGHGGVNVILNKRVDADDTIQISTNPSILVPEGTKFDSRGRFDYSSTEDGRTMTLLLGHIMEMCGYFIEKSSKYACQPCYGGKWIGSRWERSGITDVQTALEVRNMYLQQRHATCCNLYGSPRISAPRSSVFGWSTFTAPPVATNSRPISAHTSDPSSVIYTTPNYQPQPAPAPQPTRAPPLSSSTLNAFPTHECHPANNGWSNAVPPTSECIRCRAHATMPEVSLPQSPPWETSTYSAAHHHHVQPQPHPNGACFGSHGPRGPTNNGVRTYTSFSHDHTRNGSVDTVQTCCSGASSATNATHLNDAHAHRHHQACVHQAPPRPHILSPSGSCCSNNSHEFYAQQASFGRRMHRPPTNLYNIPEAPPSRPGNENGWYTGHQPPPSNPSAGHDHCRGCVNHSMPQPRAAQPPPLEHGTLILSHIHPQLSSHSYHSYQGPSVARDEIAATQLPPQPQGRSWTQEVWGDQGQGIPPRTDSPGPMENNSVKMPQFGDYVN</sequence>
<accession>A0A5N5QCC9</accession>
<dbReference type="EMBL" id="SSOP01000319">
    <property type="protein sequence ID" value="KAB5589086.1"/>
    <property type="molecule type" value="Genomic_DNA"/>
</dbReference>